<sequence length="460" mass="52222">MKTPFSKVRGLGLFKRDKRHRHAIKRSVAQLDELSQASQDMQDMRDCYDSLLSAAAGTTNTAYEFSESLQEMGDCLLEKTALSDDEDIGRVLLMLGKVQFDIQKMIDNYRSHIYQTITAPSQSLLNELGIVEDMKRQCDEKRATYEALKLQYDKGNLNKEENVSSHQLQSAQDEFDEDATLFIFRMKSLKRGQSHSLLTQAARHYAAQMCFFRKALESMEAIEPHVKSITEEQHIDYCFSGLEDDNDRDSIFLSDDDDDDEVSSLQNPTEARKNEAFLYSGSKSAPLYMEGSFDHYKKYQQMRQSSTRKLNTYVLPTPVEKSSVTSATESQHSQPINMWHSMPLEHKKYEKKPMLSVSGPIASDLSLPKIRELHELPRPPATKKPSKLGFSEPLVTFNRGPDFNDAKKMFVFDAAYRLPVPSTSQRDTVLASKQTDVKGMCSPPLSPISFKNILQGSTVT</sequence>
<dbReference type="Proteomes" id="UP001055811">
    <property type="component" value="Linkage Group LG08"/>
</dbReference>
<evidence type="ECO:0000313" key="2">
    <source>
        <dbReference type="Proteomes" id="UP001055811"/>
    </source>
</evidence>
<reference evidence="2" key="1">
    <citation type="journal article" date="2022" name="Mol. Ecol. Resour.">
        <title>The genomes of chicory, endive, great burdock and yacon provide insights into Asteraceae palaeo-polyploidization history and plant inulin production.</title>
        <authorList>
            <person name="Fan W."/>
            <person name="Wang S."/>
            <person name="Wang H."/>
            <person name="Wang A."/>
            <person name="Jiang F."/>
            <person name="Liu H."/>
            <person name="Zhao H."/>
            <person name="Xu D."/>
            <person name="Zhang Y."/>
        </authorList>
    </citation>
    <scope>NUCLEOTIDE SEQUENCE [LARGE SCALE GENOMIC DNA]</scope>
    <source>
        <strain evidence="2">cv. Punajuju</strain>
    </source>
</reference>
<organism evidence="1 2">
    <name type="scientific">Cichorium intybus</name>
    <name type="common">Chicory</name>
    <dbReference type="NCBI Taxonomy" id="13427"/>
    <lineage>
        <taxon>Eukaryota</taxon>
        <taxon>Viridiplantae</taxon>
        <taxon>Streptophyta</taxon>
        <taxon>Embryophyta</taxon>
        <taxon>Tracheophyta</taxon>
        <taxon>Spermatophyta</taxon>
        <taxon>Magnoliopsida</taxon>
        <taxon>eudicotyledons</taxon>
        <taxon>Gunneridae</taxon>
        <taxon>Pentapetalae</taxon>
        <taxon>asterids</taxon>
        <taxon>campanulids</taxon>
        <taxon>Asterales</taxon>
        <taxon>Asteraceae</taxon>
        <taxon>Cichorioideae</taxon>
        <taxon>Cichorieae</taxon>
        <taxon>Cichoriinae</taxon>
        <taxon>Cichorium</taxon>
    </lineage>
</organism>
<accession>A0ACB8ZL83</accession>
<evidence type="ECO:0000313" key="1">
    <source>
        <dbReference type="EMBL" id="KAI3698567.1"/>
    </source>
</evidence>
<gene>
    <name evidence="1" type="ORF">L2E82_42212</name>
</gene>
<protein>
    <submittedName>
        <fullName evidence="1">Uncharacterized protein</fullName>
    </submittedName>
</protein>
<comment type="caution">
    <text evidence="1">The sequence shown here is derived from an EMBL/GenBank/DDBJ whole genome shotgun (WGS) entry which is preliminary data.</text>
</comment>
<reference evidence="1 2" key="2">
    <citation type="journal article" date="2022" name="Mol. Ecol. Resour.">
        <title>The genomes of chicory, endive, great burdock and yacon provide insights into Asteraceae paleo-polyploidization history and plant inulin production.</title>
        <authorList>
            <person name="Fan W."/>
            <person name="Wang S."/>
            <person name="Wang H."/>
            <person name="Wang A."/>
            <person name="Jiang F."/>
            <person name="Liu H."/>
            <person name="Zhao H."/>
            <person name="Xu D."/>
            <person name="Zhang Y."/>
        </authorList>
    </citation>
    <scope>NUCLEOTIDE SEQUENCE [LARGE SCALE GENOMIC DNA]</scope>
    <source>
        <strain evidence="2">cv. Punajuju</strain>
        <tissue evidence="1">Leaves</tissue>
    </source>
</reference>
<keyword evidence="2" id="KW-1185">Reference proteome</keyword>
<dbReference type="EMBL" id="CM042016">
    <property type="protein sequence ID" value="KAI3698567.1"/>
    <property type="molecule type" value="Genomic_DNA"/>
</dbReference>
<proteinExistence type="predicted"/>
<name>A0ACB8ZL83_CICIN</name>